<reference evidence="2 3" key="2">
    <citation type="journal article" date="2011" name="Stand. Genomic Sci.">
        <title>Complete genome sequence of Leadbetterella byssophila type strain (4M15).</title>
        <authorList>
            <person name="Abt B."/>
            <person name="Teshima H."/>
            <person name="Lucas S."/>
            <person name="Lapidus A."/>
            <person name="Del Rio T.G."/>
            <person name="Nolan M."/>
            <person name="Tice H."/>
            <person name="Cheng J.F."/>
            <person name="Pitluck S."/>
            <person name="Liolios K."/>
            <person name="Pagani I."/>
            <person name="Ivanova N."/>
            <person name="Mavromatis K."/>
            <person name="Pati A."/>
            <person name="Tapia R."/>
            <person name="Han C."/>
            <person name="Goodwin L."/>
            <person name="Chen A."/>
            <person name="Palaniappan K."/>
            <person name="Land M."/>
            <person name="Hauser L."/>
            <person name="Chang Y.J."/>
            <person name="Jeffries C.D."/>
            <person name="Rohde M."/>
            <person name="Goker M."/>
            <person name="Tindall B.J."/>
            <person name="Detter J.C."/>
            <person name="Woyke T."/>
            <person name="Bristow J."/>
            <person name="Eisen J.A."/>
            <person name="Markowitz V."/>
            <person name="Hugenholtz P."/>
            <person name="Klenk H.P."/>
            <person name="Kyrpides N.C."/>
        </authorList>
    </citation>
    <scope>NUCLEOTIDE SEQUENCE [LARGE SCALE GENOMIC DNA]</scope>
    <source>
        <strain evidence="3">DSM 17132 / JCM 16389 / KACC 11308 / NBRC 106382 / 4M15</strain>
    </source>
</reference>
<keyword evidence="1" id="KW-1133">Transmembrane helix</keyword>
<dbReference type="EMBL" id="CP002305">
    <property type="protein sequence ID" value="ADQ17178.1"/>
    <property type="molecule type" value="Genomic_DNA"/>
</dbReference>
<gene>
    <name evidence="2" type="ordered locus">Lbys_1464</name>
</gene>
<dbReference type="InterPro" id="IPR057695">
    <property type="entry name" value="DUF7935"/>
</dbReference>
<dbReference type="STRING" id="649349.Lbys_1464"/>
<dbReference type="eggNOG" id="ENOG502ZBUH">
    <property type="taxonomic scope" value="Bacteria"/>
</dbReference>
<organism evidence="2 3">
    <name type="scientific">Leadbetterella byssophila (strain DSM 17132 / JCM 16389 / KACC 11308 / NBRC 106382 / 4M15)</name>
    <dbReference type="NCBI Taxonomy" id="649349"/>
    <lineage>
        <taxon>Bacteria</taxon>
        <taxon>Pseudomonadati</taxon>
        <taxon>Bacteroidota</taxon>
        <taxon>Cytophagia</taxon>
        <taxon>Cytophagales</taxon>
        <taxon>Leadbetterellaceae</taxon>
        <taxon>Leadbetterella</taxon>
    </lineage>
</organism>
<dbReference type="HOGENOM" id="CLU_120969_0_0_10"/>
<accession>E4RWX2</accession>
<name>E4RWX2_LEAB4</name>
<dbReference type="Pfam" id="PF25589">
    <property type="entry name" value="DUF7935"/>
    <property type="match status" value="1"/>
</dbReference>
<feature type="transmembrane region" description="Helical" evidence="1">
    <location>
        <begin position="6"/>
        <end position="23"/>
    </location>
</feature>
<dbReference type="Proteomes" id="UP000007435">
    <property type="component" value="Chromosome"/>
</dbReference>
<reference key="1">
    <citation type="submission" date="2010-11" db="EMBL/GenBank/DDBJ databases">
        <title>The complete genome of Leadbetterella byssophila DSM 17132.</title>
        <authorList>
            <consortium name="US DOE Joint Genome Institute (JGI-PGF)"/>
            <person name="Lucas S."/>
            <person name="Copeland A."/>
            <person name="Lapidus A."/>
            <person name="Glavina del Rio T."/>
            <person name="Dalin E."/>
            <person name="Tice H."/>
            <person name="Bruce D."/>
            <person name="Goodwin L."/>
            <person name="Pitluck S."/>
            <person name="Kyrpides N."/>
            <person name="Mavromatis K."/>
            <person name="Ivanova N."/>
            <person name="Teshima H."/>
            <person name="Brettin T."/>
            <person name="Detter J.C."/>
            <person name="Han C."/>
            <person name="Tapia R."/>
            <person name="Land M."/>
            <person name="Hauser L."/>
            <person name="Markowitz V."/>
            <person name="Cheng J.-F."/>
            <person name="Hugenholtz P."/>
            <person name="Woyke T."/>
            <person name="Wu D."/>
            <person name="Tindall B."/>
            <person name="Pomrenke H.G."/>
            <person name="Brambilla E."/>
            <person name="Klenk H.-P."/>
            <person name="Eisen J.A."/>
        </authorList>
    </citation>
    <scope>NUCLEOTIDE SEQUENCE [LARGE SCALE GENOMIC DNA]</scope>
    <source>
        <strain>DSM 17132</strain>
    </source>
</reference>
<dbReference type="RefSeq" id="WP_013408227.1">
    <property type="nucleotide sequence ID" value="NC_014655.1"/>
</dbReference>
<evidence type="ECO:0000313" key="3">
    <source>
        <dbReference type="Proteomes" id="UP000007435"/>
    </source>
</evidence>
<keyword evidence="1" id="KW-0472">Membrane</keyword>
<evidence type="ECO:0000313" key="2">
    <source>
        <dbReference type="EMBL" id="ADQ17178.1"/>
    </source>
</evidence>
<protein>
    <submittedName>
        <fullName evidence="2">Uncharacterized protein</fullName>
    </submittedName>
</protein>
<proteinExistence type="predicted"/>
<keyword evidence="1" id="KW-0812">Transmembrane</keyword>
<dbReference type="OrthoDB" id="1493032at2"/>
<keyword evidence="3" id="KW-1185">Reference proteome</keyword>
<evidence type="ECO:0000256" key="1">
    <source>
        <dbReference type="SAM" id="Phobius"/>
    </source>
</evidence>
<sequence length="159" mass="18629">MQNEYWGLIGLVLVVLGFLFMVWQEKRKMKVDPKLMSMKIQAAERMILFLERIKPENLLPRIGFEIHYLELQQRVLQEIKQELDHNVAQQLYLSTPVWEKIKWAANTTSASLMHNISSYAALQDTKQIVVQVLQHQDEEVQKSIGEALQAIKDEVHKNF</sequence>
<dbReference type="AlphaFoldDB" id="E4RWX2"/>
<dbReference type="KEGG" id="lby:Lbys_1464"/>